<protein>
    <submittedName>
        <fullName evidence="2">Uncharacterized protein</fullName>
    </submittedName>
</protein>
<organism evidence="2 3">
    <name type="scientific">Sphaerosporella brunnea</name>
    <dbReference type="NCBI Taxonomy" id="1250544"/>
    <lineage>
        <taxon>Eukaryota</taxon>
        <taxon>Fungi</taxon>
        <taxon>Dikarya</taxon>
        <taxon>Ascomycota</taxon>
        <taxon>Pezizomycotina</taxon>
        <taxon>Pezizomycetes</taxon>
        <taxon>Pezizales</taxon>
        <taxon>Pyronemataceae</taxon>
        <taxon>Sphaerosporella</taxon>
    </lineage>
</organism>
<dbReference type="Proteomes" id="UP000326924">
    <property type="component" value="Unassembled WGS sequence"/>
</dbReference>
<accession>A0A5J5EF97</accession>
<reference evidence="2 3" key="1">
    <citation type="submission" date="2019-09" db="EMBL/GenBank/DDBJ databases">
        <title>Draft genome of the ectomycorrhizal ascomycete Sphaerosporella brunnea.</title>
        <authorList>
            <consortium name="DOE Joint Genome Institute"/>
            <person name="Benucci G.M."/>
            <person name="Marozzi G."/>
            <person name="Antonielli L."/>
            <person name="Sanchez S."/>
            <person name="Marco P."/>
            <person name="Wang X."/>
            <person name="Falini L.B."/>
            <person name="Barry K."/>
            <person name="Haridas S."/>
            <person name="Lipzen A."/>
            <person name="Labutti K."/>
            <person name="Grigoriev I.V."/>
            <person name="Murat C."/>
            <person name="Martin F."/>
            <person name="Albertini E."/>
            <person name="Donnini D."/>
            <person name="Bonito G."/>
        </authorList>
    </citation>
    <scope>NUCLEOTIDE SEQUENCE [LARGE SCALE GENOMIC DNA]</scope>
    <source>
        <strain evidence="2 3">Sb_GMNB300</strain>
    </source>
</reference>
<comment type="caution">
    <text evidence="2">The sequence shown here is derived from an EMBL/GenBank/DDBJ whole genome shotgun (WGS) entry which is preliminary data.</text>
</comment>
<name>A0A5J5EF97_9PEZI</name>
<feature type="region of interest" description="Disordered" evidence="1">
    <location>
        <begin position="46"/>
        <end position="66"/>
    </location>
</feature>
<sequence length="185" mass="21188">MRGGVGRRPNPEEPGLRTVESHHRLVDHVFSHQKDTRFLQGGQSMFGVPEQKQADSPGTRQDKTARKARMCCESLGRITRDTIDPSVHPVRDTDLPAFEVLIKLLARHGRSLHQCGARDPAIRSYEKQMKRKLRIILFVADHSYDDQLITLYNVLLVDKKNGLHVYNTVMDAYGLCMWARRSVKE</sequence>
<gene>
    <name evidence="2" type="ORF">FN846DRAFT_529741</name>
</gene>
<keyword evidence="3" id="KW-1185">Reference proteome</keyword>
<evidence type="ECO:0000256" key="1">
    <source>
        <dbReference type="SAM" id="MobiDB-lite"/>
    </source>
</evidence>
<dbReference type="InParanoid" id="A0A5J5EF97"/>
<evidence type="ECO:0000313" key="2">
    <source>
        <dbReference type="EMBL" id="KAA8893398.1"/>
    </source>
</evidence>
<proteinExistence type="predicted"/>
<dbReference type="EMBL" id="VXIS01000449">
    <property type="protein sequence ID" value="KAA8893398.1"/>
    <property type="molecule type" value="Genomic_DNA"/>
</dbReference>
<evidence type="ECO:0000313" key="3">
    <source>
        <dbReference type="Proteomes" id="UP000326924"/>
    </source>
</evidence>
<dbReference type="AlphaFoldDB" id="A0A5J5EF97"/>